<sequence>MREPSSWSRRDLLSGRPAASAAPADEHHVTGLIVHARPEHLSEVLAVLRVIPGLDVHGDSPTGKIVVTLETRSQDDVVQRLGEIGELPGVLSTALVYHRFG</sequence>
<dbReference type="HAMAP" id="MF_02200">
    <property type="entry name" value="NapD"/>
    <property type="match status" value="1"/>
</dbReference>
<evidence type="ECO:0000313" key="6">
    <source>
        <dbReference type="EMBL" id="AWN39567.1"/>
    </source>
</evidence>
<feature type="region of interest" description="Disordered" evidence="5">
    <location>
        <begin position="1"/>
        <end position="25"/>
    </location>
</feature>
<dbReference type="PANTHER" id="PTHR38603:SF1">
    <property type="entry name" value="CHAPERONE NAPD"/>
    <property type="match status" value="1"/>
</dbReference>
<accession>A0A2U8W0J6</accession>
<dbReference type="Proteomes" id="UP000245926">
    <property type="component" value="Chromosome"/>
</dbReference>
<dbReference type="RefSeq" id="WP_109887256.1">
    <property type="nucleotide sequence ID" value="NZ_CP029550.1"/>
</dbReference>
<dbReference type="GO" id="GO:0005737">
    <property type="term" value="C:cytoplasm"/>
    <property type="evidence" value="ECO:0007669"/>
    <property type="project" value="UniProtKB-SubCell"/>
</dbReference>
<dbReference type="GO" id="GO:0005048">
    <property type="term" value="F:signal sequence binding"/>
    <property type="evidence" value="ECO:0007669"/>
    <property type="project" value="UniProtKB-UniRule"/>
</dbReference>
<dbReference type="AlphaFoldDB" id="A0A2U8W0J6"/>
<proteinExistence type="inferred from homology"/>
<keyword evidence="3 4" id="KW-0143">Chaperone</keyword>
<dbReference type="Gene3D" id="3.30.70.920">
    <property type="match status" value="1"/>
</dbReference>
<comment type="subunit">
    <text evidence="4">Interacts with the cytoplasmic NapA precursor.</text>
</comment>
<name>A0A2U8W0J6_9HYPH</name>
<dbReference type="Pfam" id="PF03927">
    <property type="entry name" value="NapD"/>
    <property type="match status" value="1"/>
</dbReference>
<evidence type="ECO:0000256" key="2">
    <source>
        <dbReference type="ARBA" id="ARBA00022490"/>
    </source>
</evidence>
<comment type="similarity">
    <text evidence="4">Belongs to the NapD family.</text>
</comment>
<reference evidence="7" key="1">
    <citation type="submission" date="2018-05" db="EMBL/GenBank/DDBJ databases">
        <title>Complete Genome Sequence of Methylobacterium sp. 17SD2-17.</title>
        <authorList>
            <person name="Srinivasan S."/>
        </authorList>
    </citation>
    <scope>NUCLEOTIDE SEQUENCE [LARGE SCALE GENOMIC DNA]</scope>
    <source>
        <strain evidence="7">17SD2-17</strain>
    </source>
</reference>
<gene>
    <name evidence="4" type="primary">napD</name>
    <name evidence="6" type="ORF">DK389_02290</name>
</gene>
<evidence type="ECO:0000256" key="4">
    <source>
        <dbReference type="HAMAP-Rule" id="MF_02200"/>
    </source>
</evidence>
<keyword evidence="2 4" id="KW-0963">Cytoplasm</keyword>
<keyword evidence="7" id="KW-1185">Reference proteome</keyword>
<evidence type="ECO:0000313" key="7">
    <source>
        <dbReference type="Proteomes" id="UP000245926"/>
    </source>
</evidence>
<evidence type="ECO:0000256" key="5">
    <source>
        <dbReference type="SAM" id="MobiDB-lite"/>
    </source>
</evidence>
<evidence type="ECO:0000256" key="1">
    <source>
        <dbReference type="ARBA" id="ARBA00004496"/>
    </source>
</evidence>
<comment type="subcellular location">
    <subcellularLocation>
        <location evidence="1 4">Cytoplasm</location>
    </subcellularLocation>
</comment>
<organism evidence="6 7">
    <name type="scientific">Methylobacterium durans</name>
    <dbReference type="NCBI Taxonomy" id="2202825"/>
    <lineage>
        <taxon>Bacteria</taxon>
        <taxon>Pseudomonadati</taxon>
        <taxon>Pseudomonadota</taxon>
        <taxon>Alphaproteobacteria</taxon>
        <taxon>Hyphomicrobiales</taxon>
        <taxon>Methylobacteriaceae</taxon>
        <taxon>Methylobacterium</taxon>
    </lineage>
</organism>
<dbReference type="GO" id="GO:0051224">
    <property type="term" value="P:negative regulation of protein transport"/>
    <property type="evidence" value="ECO:0007669"/>
    <property type="project" value="UniProtKB-UniRule"/>
</dbReference>
<dbReference type="KEGG" id="mets:DK389_02290"/>
<dbReference type="EMBL" id="CP029550">
    <property type="protein sequence ID" value="AWN39567.1"/>
    <property type="molecule type" value="Genomic_DNA"/>
</dbReference>
<dbReference type="InterPro" id="IPR005623">
    <property type="entry name" value="Chaperone_NapD_NO3_reduct"/>
</dbReference>
<dbReference type="OrthoDB" id="7306089at2"/>
<feature type="compositionally biased region" description="Basic and acidic residues" evidence="5">
    <location>
        <begin position="1"/>
        <end position="13"/>
    </location>
</feature>
<dbReference type="PANTHER" id="PTHR38603">
    <property type="entry name" value="CHAPERONE NAPD"/>
    <property type="match status" value="1"/>
</dbReference>
<evidence type="ECO:0000256" key="3">
    <source>
        <dbReference type="ARBA" id="ARBA00023186"/>
    </source>
</evidence>
<comment type="function">
    <text evidence="4">Chaperone for NapA, the catalytic subunit of the periplasmic nitrate reductase. It binds directly and specifically to the twin-arginine signal peptide of NapA, preventing premature interaction with the Tat translocase and premature export.</text>
</comment>
<protein>
    <recommendedName>
        <fullName evidence="4">Chaperone NapD</fullName>
    </recommendedName>
    <alternativeName>
        <fullName evidence="4">NapA signal peptide-binding chaperone NapD</fullName>
    </alternativeName>
</protein>